<dbReference type="InterPro" id="IPR021949">
    <property type="entry name" value="DUF3566_TM"/>
</dbReference>
<evidence type="ECO:0000313" key="5">
    <source>
        <dbReference type="Proteomes" id="UP000585836"/>
    </source>
</evidence>
<evidence type="ECO:0000256" key="2">
    <source>
        <dbReference type="SAM" id="Phobius"/>
    </source>
</evidence>
<dbReference type="Proteomes" id="UP000585836">
    <property type="component" value="Unassembled WGS sequence"/>
</dbReference>
<reference evidence="4 5" key="1">
    <citation type="submission" date="2020-08" db="EMBL/GenBank/DDBJ databases">
        <title>Genomic Encyclopedia of Type Strains, Phase III (KMG-III): the genomes of soil and plant-associated and newly described type strains.</title>
        <authorList>
            <person name="Whitman W."/>
        </authorList>
    </citation>
    <scope>NUCLEOTIDE SEQUENCE [LARGE SCALE GENOMIC DNA]</scope>
    <source>
        <strain evidence="4 5">CECT 3313</strain>
    </source>
</reference>
<name>A0A7W9PT69_9ACTN</name>
<dbReference type="EMBL" id="JACHJK010000003">
    <property type="protein sequence ID" value="MBB5926832.1"/>
    <property type="molecule type" value="Genomic_DNA"/>
</dbReference>
<dbReference type="RefSeq" id="WP_225817342.1">
    <property type="nucleotide sequence ID" value="NZ_JACHJK010000003.1"/>
</dbReference>
<accession>A0A7W9PT69</accession>
<organism evidence="4 5">
    <name type="scientific">Streptomyces echinatus</name>
    <dbReference type="NCBI Taxonomy" id="67293"/>
    <lineage>
        <taxon>Bacteria</taxon>
        <taxon>Bacillati</taxon>
        <taxon>Actinomycetota</taxon>
        <taxon>Actinomycetes</taxon>
        <taxon>Kitasatosporales</taxon>
        <taxon>Streptomycetaceae</taxon>
        <taxon>Streptomyces</taxon>
    </lineage>
</organism>
<keyword evidence="2" id="KW-0812">Transmembrane</keyword>
<feature type="region of interest" description="Disordered" evidence="1">
    <location>
        <begin position="127"/>
        <end position="166"/>
    </location>
</feature>
<dbReference type="AlphaFoldDB" id="A0A7W9PT69"/>
<comment type="caution">
    <text evidence="4">The sequence shown here is derived from an EMBL/GenBank/DDBJ whole genome shotgun (WGS) entry which is preliminary data.</text>
</comment>
<feature type="domain" description="DUF3566" evidence="3">
    <location>
        <begin position="37"/>
        <end position="82"/>
    </location>
</feature>
<evidence type="ECO:0000313" key="4">
    <source>
        <dbReference type="EMBL" id="MBB5926832.1"/>
    </source>
</evidence>
<keyword evidence="2" id="KW-0472">Membrane</keyword>
<dbReference type="Pfam" id="PF12089">
    <property type="entry name" value="DUF3566"/>
    <property type="match status" value="1"/>
</dbReference>
<keyword evidence="5" id="KW-1185">Reference proteome</keyword>
<protein>
    <recommendedName>
        <fullName evidence="3">DUF3566 domain-containing protein</fullName>
    </recommendedName>
</protein>
<sequence length="166" mass="16840">MVTSSVLLAGLGLIAVVTACVVWVMVDAMIPEALPALTTVLSIAGGVVALEVVLGTGLATLCAFLYNLSALYSGGVEIAVTDGPDGPAPPAPRSLPRLARARVRVRRYLRTRVPPWGSGAVRRLLVGGDAGTPAGRARTARAHPEADGPGRPGEGLDAPGEVSDTA</sequence>
<keyword evidence="2" id="KW-1133">Transmembrane helix</keyword>
<evidence type="ECO:0000259" key="3">
    <source>
        <dbReference type="Pfam" id="PF12089"/>
    </source>
</evidence>
<feature type="transmembrane region" description="Helical" evidence="2">
    <location>
        <begin position="43"/>
        <end position="66"/>
    </location>
</feature>
<evidence type="ECO:0000256" key="1">
    <source>
        <dbReference type="SAM" id="MobiDB-lite"/>
    </source>
</evidence>
<gene>
    <name evidence="4" type="ORF">FHS34_002288</name>
</gene>
<proteinExistence type="predicted"/>